<dbReference type="InterPro" id="IPR036878">
    <property type="entry name" value="Glu_permease_IIB"/>
</dbReference>
<dbReference type="InterPro" id="IPR013013">
    <property type="entry name" value="PTS_EIIC_1"/>
</dbReference>
<dbReference type="NCBIfam" id="TIGR00830">
    <property type="entry name" value="PTBA"/>
    <property type="match status" value="1"/>
</dbReference>
<dbReference type="Gene3D" id="2.70.70.10">
    <property type="entry name" value="Glucose Permease (Domain IIA)"/>
    <property type="match status" value="1"/>
</dbReference>
<evidence type="ECO:0000256" key="14">
    <source>
        <dbReference type="ARBA" id="ARBA00074554"/>
    </source>
</evidence>
<evidence type="ECO:0000313" key="22">
    <source>
        <dbReference type="Proteomes" id="UP000013785"/>
    </source>
</evidence>
<protein>
    <recommendedName>
        <fullName evidence="14">PTS system sucrose-specific EIIBCA component</fullName>
        <ecNumber evidence="11">2.7.1.211</ecNumber>
    </recommendedName>
    <alternativeName>
        <fullName evidence="15">EIIBCA-Scr</fullName>
    </alternativeName>
</protein>
<feature type="active site" description="Phosphocysteine intermediate; for EIIB activity" evidence="16">
    <location>
        <position position="26"/>
    </location>
</feature>
<feature type="transmembrane region" description="Helical" evidence="17">
    <location>
        <begin position="379"/>
        <end position="406"/>
    </location>
</feature>
<keyword evidence="10 17" id="KW-0472">Membrane</keyword>
<feature type="transmembrane region" description="Helical" evidence="17">
    <location>
        <begin position="171"/>
        <end position="190"/>
    </location>
</feature>
<feature type="transmembrane region" description="Helical" evidence="17">
    <location>
        <begin position="283"/>
        <end position="313"/>
    </location>
</feature>
<feature type="domain" description="PTS EIIA type-1" evidence="18">
    <location>
        <begin position="490"/>
        <end position="594"/>
    </location>
</feature>
<feature type="transmembrane region" description="Helical" evidence="17">
    <location>
        <begin position="242"/>
        <end position="263"/>
    </location>
</feature>
<feature type="transmembrane region" description="Helical" evidence="17">
    <location>
        <begin position="427"/>
        <end position="448"/>
    </location>
</feature>
<evidence type="ECO:0000259" key="19">
    <source>
        <dbReference type="PROSITE" id="PS51098"/>
    </source>
</evidence>
<dbReference type="Pfam" id="PF02378">
    <property type="entry name" value="PTS_EIIC"/>
    <property type="match status" value="1"/>
</dbReference>
<feature type="transmembrane region" description="Helical" evidence="17">
    <location>
        <begin position="202"/>
        <end position="222"/>
    </location>
</feature>
<evidence type="ECO:0000256" key="5">
    <source>
        <dbReference type="ARBA" id="ARBA00022679"/>
    </source>
</evidence>
<sequence>MDNKEVGKRVLESVGGEKNVNSLVHCATRLRFKLKDESVADTEKLKADPDVIQVVQSGGQYQVVIGSNVADVYKAIMEDSSLGETPKEEGEKGNILNQLIDIISSIFTPFLGAMAAAGVLKGFLSLAVVLGWLSDTQGTYQILFAAADGIFTFLPIMLAITAAKKFNTNQFLSVAIAMAMVYPAISQIASDGAALDFFGIPAILSPSGYTSSVIPILLAVWLQSKFEPLVKKIVPQFLQTILVPLIVLLVMVPLTFLVVGPLGTVIGQGLGSLFNSVYNFSPLVAGLIMGGFWQVFVMFGMHWGFVPLIFLNIEQLHYDVLMPMLLPAVLAQGGAALAVALRTKDSKLRQLGISSTITSFFGITEPTVYGVTLPLKKPFIVACISSAIGGAVVGMSGAKAFANGLVSLLSIPSFISTIDGVESNVTMAILATAGAFILAFIGTLVVGFDDPAAETNATKPSATTLTETNARHILQSPLTGKIVALSDVKDPVFSSGAMGKGLAIEPEEGELIAPADGEITTIFPTGHAVGFTTTDGIEILMHIGMDTVELNGDGFTPHVKQGEKVTAGQSLVSFDIDKIQAAGYSTITPIVITNTNTFADVLDLNQEEIIQGEEFLTIVK</sequence>
<dbReference type="CDD" id="cd00212">
    <property type="entry name" value="PTS_IIB_glc"/>
    <property type="match status" value="1"/>
</dbReference>
<comment type="caution">
    <text evidence="21">The sequence shown here is derived from an EMBL/GenBank/DDBJ whole genome shotgun (WGS) entry which is preliminary data.</text>
</comment>
<dbReference type="Pfam" id="PF00367">
    <property type="entry name" value="PTS_EIIB"/>
    <property type="match status" value="1"/>
</dbReference>
<evidence type="ECO:0000256" key="8">
    <source>
        <dbReference type="ARBA" id="ARBA00022777"/>
    </source>
</evidence>
<evidence type="ECO:0000256" key="15">
    <source>
        <dbReference type="ARBA" id="ARBA00081008"/>
    </source>
</evidence>
<dbReference type="GO" id="GO:0008982">
    <property type="term" value="F:protein-N(PI)-phosphohistidine-sugar phosphotransferase activity"/>
    <property type="evidence" value="ECO:0007669"/>
    <property type="project" value="InterPro"/>
</dbReference>
<evidence type="ECO:0000256" key="9">
    <source>
        <dbReference type="ARBA" id="ARBA00022989"/>
    </source>
</evidence>
<proteinExistence type="predicted"/>
<reference evidence="21 22" key="1">
    <citation type="submission" date="2013-02" db="EMBL/GenBank/DDBJ databases">
        <title>The Genome Sequence of Enterococcus phoeniculicola BAA-412.</title>
        <authorList>
            <consortium name="The Broad Institute Genome Sequencing Platform"/>
            <consortium name="The Broad Institute Genome Sequencing Center for Infectious Disease"/>
            <person name="Earl A.M."/>
            <person name="Gilmore M.S."/>
            <person name="Lebreton F."/>
            <person name="Walker B."/>
            <person name="Young S.K."/>
            <person name="Zeng Q."/>
            <person name="Gargeya S."/>
            <person name="Fitzgerald M."/>
            <person name="Haas B."/>
            <person name="Abouelleil A."/>
            <person name="Alvarado L."/>
            <person name="Arachchi H.M."/>
            <person name="Berlin A.M."/>
            <person name="Chapman S.B."/>
            <person name="Dewar J."/>
            <person name="Goldberg J."/>
            <person name="Griggs A."/>
            <person name="Gujja S."/>
            <person name="Hansen M."/>
            <person name="Howarth C."/>
            <person name="Imamovic A."/>
            <person name="Larimer J."/>
            <person name="McCowan C."/>
            <person name="Murphy C."/>
            <person name="Neiman D."/>
            <person name="Pearson M."/>
            <person name="Priest M."/>
            <person name="Roberts A."/>
            <person name="Saif S."/>
            <person name="Shea T."/>
            <person name="Sisk P."/>
            <person name="Sykes S."/>
            <person name="Wortman J."/>
            <person name="Nusbaum C."/>
            <person name="Birren B."/>
        </authorList>
    </citation>
    <scope>NUCLEOTIDE SEQUENCE [LARGE SCALE GENOMIC DNA]</scope>
    <source>
        <strain evidence="21 22">ATCC BAA-412</strain>
    </source>
</reference>
<evidence type="ECO:0000313" key="21">
    <source>
        <dbReference type="EMBL" id="EOL42064.1"/>
    </source>
</evidence>
<dbReference type="InterPro" id="IPR001127">
    <property type="entry name" value="PTS_EIIA_1_perm"/>
</dbReference>
<evidence type="ECO:0000256" key="16">
    <source>
        <dbReference type="PROSITE-ProRule" id="PRU00421"/>
    </source>
</evidence>
<keyword evidence="5" id="KW-0808">Transferase</keyword>
<dbReference type="NCBIfam" id="TIGR01995">
    <property type="entry name" value="PTS-II-ABC-beta"/>
    <property type="match status" value="1"/>
</dbReference>
<dbReference type="OrthoDB" id="9769191at2"/>
<dbReference type="InterPro" id="IPR001996">
    <property type="entry name" value="PTS_IIB_1"/>
</dbReference>
<evidence type="ECO:0000256" key="1">
    <source>
        <dbReference type="ARBA" id="ARBA00004651"/>
    </source>
</evidence>
<keyword evidence="9 17" id="KW-1133">Transmembrane helix</keyword>
<dbReference type="SUPFAM" id="SSF51261">
    <property type="entry name" value="Duplicated hybrid motif"/>
    <property type="match status" value="1"/>
</dbReference>
<feature type="domain" description="PTS EIIB type-1" evidence="19">
    <location>
        <begin position="4"/>
        <end position="86"/>
    </location>
</feature>
<evidence type="ECO:0000256" key="4">
    <source>
        <dbReference type="ARBA" id="ARBA00022597"/>
    </source>
</evidence>
<dbReference type="GO" id="GO:0015771">
    <property type="term" value="P:trehalose transport"/>
    <property type="evidence" value="ECO:0007669"/>
    <property type="project" value="TreeGrafter"/>
</dbReference>
<dbReference type="Pfam" id="PF00358">
    <property type="entry name" value="PTS_EIIA_1"/>
    <property type="match status" value="1"/>
</dbReference>
<keyword evidence="8" id="KW-0418">Kinase</keyword>
<keyword evidence="3" id="KW-1003">Cell membrane</keyword>
<dbReference type="PROSITE" id="PS51103">
    <property type="entry name" value="PTS_EIIC_TYPE_1"/>
    <property type="match status" value="1"/>
</dbReference>
<dbReference type="FunFam" id="2.70.70.10:FF:000001">
    <property type="entry name" value="PTS system glucose-specific IIA component"/>
    <property type="match status" value="1"/>
</dbReference>
<evidence type="ECO:0000256" key="7">
    <source>
        <dbReference type="ARBA" id="ARBA00022692"/>
    </source>
</evidence>
<dbReference type="PROSITE" id="PS51093">
    <property type="entry name" value="PTS_EIIA_TYPE_1"/>
    <property type="match status" value="1"/>
</dbReference>
<feature type="transmembrane region" description="Helical" evidence="17">
    <location>
        <begin position="139"/>
        <end position="159"/>
    </location>
</feature>
<accession>R3TKV6</accession>
<dbReference type="PROSITE" id="PS01035">
    <property type="entry name" value="PTS_EIIB_TYPE_1_CYS"/>
    <property type="match status" value="1"/>
</dbReference>
<feature type="domain" description="PTS EIIC type-1" evidence="20">
    <location>
        <begin position="101"/>
        <end position="462"/>
    </location>
</feature>
<dbReference type="Gene3D" id="3.30.1360.60">
    <property type="entry name" value="Glucose permease domain IIB"/>
    <property type="match status" value="1"/>
</dbReference>
<gene>
    <name evidence="21" type="ORF">UC3_02412</name>
</gene>
<dbReference type="EC" id="2.7.1.211" evidence="11"/>
<dbReference type="eggNOG" id="COG1263">
    <property type="taxonomic scope" value="Bacteria"/>
</dbReference>
<dbReference type="HOGENOM" id="CLU_012312_2_1_9"/>
<dbReference type="PATRIC" id="fig|1158610.3.peg.2388"/>
<evidence type="ECO:0000256" key="17">
    <source>
        <dbReference type="SAM" id="Phobius"/>
    </source>
</evidence>
<dbReference type="FunFam" id="3.30.1360.60:FF:000001">
    <property type="entry name" value="PTS system glucose-specific IIBC component PtsG"/>
    <property type="match status" value="1"/>
</dbReference>
<keyword evidence="6" id="KW-0598">Phosphotransferase system</keyword>
<dbReference type="eggNOG" id="COG2190">
    <property type="taxonomic scope" value="Bacteria"/>
</dbReference>
<dbReference type="PROSITE" id="PS00371">
    <property type="entry name" value="PTS_EIIA_TYPE_1_HIS"/>
    <property type="match status" value="1"/>
</dbReference>
<dbReference type="GO" id="GO:0009401">
    <property type="term" value="P:phosphoenolpyruvate-dependent sugar phosphotransferase system"/>
    <property type="evidence" value="ECO:0007669"/>
    <property type="project" value="UniProtKB-KW"/>
</dbReference>
<keyword evidence="4" id="KW-0762">Sugar transport</keyword>
<dbReference type="EMBL" id="AJAT01000017">
    <property type="protein sequence ID" value="EOL42064.1"/>
    <property type="molecule type" value="Genomic_DNA"/>
</dbReference>
<comment type="function">
    <text evidence="12">The phosphoenolpyruvate-dependent sugar phosphotransferase system (sugar PTS), a major carbohydrate active transport system, catalyzes the phosphorylation of incoming sugar substrates concomitantly with their translocation across the cell membrane. This system is involved in sucrose transport.</text>
</comment>
<evidence type="ECO:0000256" key="10">
    <source>
        <dbReference type="ARBA" id="ARBA00023136"/>
    </source>
</evidence>
<dbReference type="eggNOG" id="COG1264">
    <property type="taxonomic scope" value="Bacteria"/>
</dbReference>
<evidence type="ECO:0000256" key="13">
    <source>
        <dbReference type="ARBA" id="ARBA00048931"/>
    </source>
</evidence>
<evidence type="ECO:0000259" key="20">
    <source>
        <dbReference type="PROSITE" id="PS51103"/>
    </source>
</evidence>
<dbReference type="Proteomes" id="UP000013785">
    <property type="component" value="Unassembled WGS sequence"/>
</dbReference>
<dbReference type="AlphaFoldDB" id="R3TKV6"/>
<evidence type="ECO:0000256" key="3">
    <source>
        <dbReference type="ARBA" id="ARBA00022475"/>
    </source>
</evidence>
<dbReference type="GO" id="GO:0016301">
    <property type="term" value="F:kinase activity"/>
    <property type="evidence" value="ECO:0007669"/>
    <property type="project" value="UniProtKB-KW"/>
</dbReference>
<dbReference type="PROSITE" id="PS51098">
    <property type="entry name" value="PTS_EIIB_TYPE_1"/>
    <property type="match status" value="1"/>
</dbReference>
<dbReference type="PANTHER" id="PTHR30175">
    <property type="entry name" value="PHOSPHOTRANSFERASE SYSTEM TRANSPORT PROTEIN"/>
    <property type="match status" value="1"/>
</dbReference>
<dbReference type="STRING" id="154621.RV11_GL003443"/>
<dbReference type="InterPro" id="IPR011297">
    <property type="entry name" value="PTS_IIABC_b_glu"/>
</dbReference>
<feature type="transmembrane region" description="Helical" evidence="17">
    <location>
        <begin position="110"/>
        <end position="133"/>
    </location>
</feature>
<evidence type="ECO:0000256" key="11">
    <source>
        <dbReference type="ARBA" id="ARBA00044053"/>
    </source>
</evidence>
<name>R3TKV6_9ENTE</name>
<keyword evidence="7 17" id="KW-0812">Transmembrane</keyword>
<evidence type="ECO:0000259" key="18">
    <source>
        <dbReference type="PROSITE" id="PS51093"/>
    </source>
</evidence>
<dbReference type="PANTHER" id="PTHR30175:SF1">
    <property type="entry name" value="PTS SYSTEM ARBUTIN-, CELLOBIOSE-, AND SALICIN-SPECIFIC EIIBC COMPONENT-RELATED"/>
    <property type="match status" value="1"/>
</dbReference>
<evidence type="ECO:0000256" key="6">
    <source>
        <dbReference type="ARBA" id="ARBA00022683"/>
    </source>
</evidence>
<comment type="catalytic activity">
    <reaction evidence="13">
        <text>N(pros)-phospho-L-histidyl-[protein](out) + sucrose = sucrose 6(G)-phosphate(in) + L-histidyl-[protein]</text>
        <dbReference type="Rhea" id="RHEA:49236"/>
        <dbReference type="Rhea" id="RHEA-COMP:9745"/>
        <dbReference type="Rhea" id="RHEA-COMP:9746"/>
        <dbReference type="ChEBI" id="CHEBI:17992"/>
        <dbReference type="ChEBI" id="CHEBI:29979"/>
        <dbReference type="ChEBI" id="CHEBI:64837"/>
        <dbReference type="ChEBI" id="CHEBI:91002"/>
        <dbReference type="EC" id="2.7.1.211"/>
    </reaction>
</comment>
<dbReference type="InterPro" id="IPR003352">
    <property type="entry name" value="PTS_EIIC"/>
</dbReference>
<feature type="transmembrane region" description="Helical" evidence="17">
    <location>
        <begin position="320"/>
        <end position="341"/>
    </location>
</feature>
<dbReference type="GO" id="GO:0005886">
    <property type="term" value="C:plasma membrane"/>
    <property type="evidence" value="ECO:0007669"/>
    <property type="project" value="UniProtKB-SubCell"/>
</dbReference>
<dbReference type="InterPro" id="IPR011055">
    <property type="entry name" value="Dup_hybrid_motif"/>
</dbReference>
<dbReference type="InterPro" id="IPR050558">
    <property type="entry name" value="PTS_Sugar-Specific_Components"/>
</dbReference>
<organism evidence="21 22">
    <name type="scientific">Enterococcus phoeniculicola ATCC BAA-412</name>
    <dbReference type="NCBI Taxonomy" id="1158610"/>
    <lineage>
        <taxon>Bacteria</taxon>
        <taxon>Bacillati</taxon>
        <taxon>Bacillota</taxon>
        <taxon>Bacilli</taxon>
        <taxon>Lactobacillales</taxon>
        <taxon>Enterococcaceae</taxon>
        <taxon>Enterococcus</taxon>
    </lineage>
</organism>
<dbReference type="RefSeq" id="WP_010769056.1">
    <property type="nucleotide sequence ID" value="NZ_ASWE01000001.1"/>
</dbReference>
<comment type="subcellular location">
    <subcellularLocation>
        <location evidence="1">Cell membrane</location>
        <topology evidence="1">Multi-pass membrane protein</topology>
    </subcellularLocation>
</comment>
<dbReference type="GO" id="GO:0090589">
    <property type="term" value="F:protein-phosphocysteine-trehalose phosphotransferase system transporter activity"/>
    <property type="evidence" value="ECO:0007669"/>
    <property type="project" value="TreeGrafter"/>
</dbReference>
<keyword evidence="2" id="KW-0813">Transport</keyword>
<evidence type="ECO:0000256" key="2">
    <source>
        <dbReference type="ARBA" id="ARBA00022448"/>
    </source>
</evidence>
<keyword evidence="22" id="KW-1185">Reference proteome</keyword>
<dbReference type="SUPFAM" id="SSF55604">
    <property type="entry name" value="Glucose permease domain IIB"/>
    <property type="match status" value="1"/>
</dbReference>
<evidence type="ECO:0000256" key="12">
    <source>
        <dbReference type="ARBA" id="ARBA00045139"/>
    </source>
</evidence>
<dbReference type="InterPro" id="IPR018113">
    <property type="entry name" value="PTrfase_EIIB_Cys"/>
</dbReference>